<evidence type="ECO:0000313" key="1">
    <source>
        <dbReference type="EMBL" id="GLR67544.1"/>
    </source>
</evidence>
<dbReference type="InterPro" id="IPR006917">
    <property type="entry name" value="SOUL_heme-bd"/>
</dbReference>
<name>A0ABQ6ABT0_9PROT</name>
<protein>
    <submittedName>
        <fullName evidence="1">SOUL heme-binding protein</fullName>
    </submittedName>
</protein>
<dbReference type="PANTHER" id="PTHR11220">
    <property type="entry name" value="HEME-BINDING PROTEIN-RELATED"/>
    <property type="match status" value="1"/>
</dbReference>
<keyword evidence="2" id="KW-1185">Reference proteome</keyword>
<accession>A0ABQ6ABT0</accession>
<dbReference type="PANTHER" id="PTHR11220:SF58">
    <property type="entry name" value="SOUL HEME-BINDING FAMILY PROTEIN"/>
    <property type="match status" value="1"/>
</dbReference>
<dbReference type="Pfam" id="PF04832">
    <property type="entry name" value="SOUL"/>
    <property type="match status" value="1"/>
</dbReference>
<proteinExistence type="predicted"/>
<organism evidence="1 2">
    <name type="scientific">Acidocella aquatica</name>
    <dbReference type="NCBI Taxonomy" id="1922313"/>
    <lineage>
        <taxon>Bacteria</taxon>
        <taxon>Pseudomonadati</taxon>
        <taxon>Pseudomonadota</taxon>
        <taxon>Alphaproteobacteria</taxon>
        <taxon>Acetobacterales</taxon>
        <taxon>Acidocellaceae</taxon>
        <taxon>Acidocella</taxon>
    </lineage>
</organism>
<dbReference type="EMBL" id="BSOS01000067">
    <property type="protein sequence ID" value="GLR67544.1"/>
    <property type="molecule type" value="Genomic_DNA"/>
</dbReference>
<reference evidence="2" key="1">
    <citation type="journal article" date="2019" name="Int. J. Syst. Evol. Microbiol.">
        <title>The Global Catalogue of Microorganisms (GCM) 10K type strain sequencing project: providing services to taxonomists for standard genome sequencing and annotation.</title>
        <authorList>
            <consortium name="The Broad Institute Genomics Platform"/>
            <consortium name="The Broad Institute Genome Sequencing Center for Infectious Disease"/>
            <person name="Wu L."/>
            <person name="Ma J."/>
        </authorList>
    </citation>
    <scope>NUCLEOTIDE SEQUENCE [LARGE SCALE GENOMIC DNA]</scope>
    <source>
        <strain evidence="2">NBRC 112502</strain>
    </source>
</reference>
<sequence length="207" mass="21964">MKFLQSAKAFLQAAGLVFGLRGGTEEPAYQTIAALGEVQLRRYAPRLAASVSVRGDEITARSKGFRLLAGYIFGANTASASLSMTAPVAQASAAIAMTAPVAQAQAADGAWVISFYMPSGYTLATLPRPLDPQISLHEVAETTEAVYRFPGRPKAAAVARARAILARQLAGSAWVAAGEPVAQFYDPPWTLPWLRRNEVTVAVMPKS</sequence>
<dbReference type="Proteomes" id="UP001156641">
    <property type="component" value="Unassembled WGS sequence"/>
</dbReference>
<gene>
    <name evidence="1" type="ORF">GCM10010909_22250</name>
</gene>
<dbReference type="RefSeq" id="WP_284258280.1">
    <property type="nucleotide sequence ID" value="NZ_BSOS01000067.1"/>
</dbReference>
<dbReference type="Gene3D" id="3.20.80.10">
    <property type="entry name" value="Regulatory factor, effector binding domain"/>
    <property type="match status" value="1"/>
</dbReference>
<dbReference type="InterPro" id="IPR011256">
    <property type="entry name" value="Reg_factor_effector_dom_sf"/>
</dbReference>
<evidence type="ECO:0000313" key="2">
    <source>
        <dbReference type="Proteomes" id="UP001156641"/>
    </source>
</evidence>
<comment type="caution">
    <text evidence="1">The sequence shown here is derived from an EMBL/GenBank/DDBJ whole genome shotgun (WGS) entry which is preliminary data.</text>
</comment>
<dbReference type="SUPFAM" id="SSF55136">
    <property type="entry name" value="Probable bacterial effector-binding domain"/>
    <property type="match status" value="1"/>
</dbReference>